<evidence type="ECO:0000259" key="4">
    <source>
        <dbReference type="PROSITE" id="PS50931"/>
    </source>
</evidence>
<accession>A0A7X2T293</accession>
<evidence type="ECO:0000256" key="2">
    <source>
        <dbReference type="ARBA" id="ARBA00023015"/>
    </source>
</evidence>
<proteinExistence type="inferred from homology"/>
<dbReference type="Gene3D" id="1.10.10.10">
    <property type="entry name" value="Winged helix-like DNA-binding domain superfamily/Winged helix DNA-binding domain"/>
    <property type="match status" value="1"/>
</dbReference>
<dbReference type="AlphaFoldDB" id="A0A7X2T293"/>
<evidence type="ECO:0000256" key="3">
    <source>
        <dbReference type="ARBA" id="ARBA00023163"/>
    </source>
</evidence>
<keyword evidence="2" id="KW-0805">Transcription regulation</keyword>
<sequence>MTVSKLLNFRAAAEELNYSQSTISDHIRNLELDLNTKLFDRIGKKVFLTDCGQKLILDWL</sequence>
<dbReference type="GO" id="GO:0000976">
    <property type="term" value="F:transcription cis-regulatory region binding"/>
    <property type="evidence" value="ECO:0007669"/>
    <property type="project" value="TreeGrafter"/>
</dbReference>
<dbReference type="RefSeq" id="WP_328598712.1">
    <property type="nucleotide sequence ID" value="NZ_VULX01000030.1"/>
</dbReference>
<dbReference type="EMBL" id="VULX01000030">
    <property type="protein sequence ID" value="MSR92417.1"/>
    <property type="molecule type" value="Genomic_DNA"/>
</dbReference>
<comment type="similarity">
    <text evidence="1">Belongs to the LysR transcriptional regulatory family.</text>
</comment>
<comment type="caution">
    <text evidence="5">The sequence shown here is derived from an EMBL/GenBank/DDBJ whole genome shotgun (WGS) entry which is preliminary data.</text>
</comment>
<dbReference type="Proteomes" id="UP000460287">
    <property type="component" value="Unassembled WGS sequence"/>
</dbReference>
<feature type="domain" description="HTH lysR-type" evidence="4">
    <location>
        <begin position="1"/>
        <end position="49"/>
    </location>
</feature>
<dbReference type="SUPFAM" id="SSF46785">
    <property type="entry name" value="Winged helix' DNA-binding domain"/>
    <property type="match status" value="1"/>
</dbReference>
<name>A0A7X2T293_9CLOT</name>
<evidence type="ECO:0000313" key="6">
    <source>
        <dbReference type="Proteomes" id="UP000460287"/>
    </source>
</evidence>
<evidence type="ECO:0000313" key="5">
    <source>
        <dbReference type="EMBL" id="MSR92417.1"/>
    </source>
</evidence>
<dbReference type="PANTHER" id="PTHR30126">
    <property type="entry name" value="HTH-TYPE TRANSCRIPTIONAL REGULATOR"/>
    <property type="match status" value="1"/>
</dbReference>
<keyword evidence="3" id="KW-0804">Transcription</keyword>
<evidence type="ECO:0000256" key="1">
    <source>
        <dbReference type="ARBA" id="ARBA00009437"/>
    </source>
</evidence>
<keyword evidence="6" id="KW-1185">Reference proteome</keyword>
<dbReference type="PANTHER" id="PTHR30126:SF100">
    <property type="entry name" value="LYSR-FAMILY TRANSCRIPTIONAL REGULATOR"/>
    <property type="match status" value="1"/>
</dbReference>
<dbReference type="GO" id="GO:0003700">
    <property type="term" value="F:DNA-binding transcription factor activity"/>
    <property type="evidence" value="ECO:0007669"/>
    <property type="project" value="InterPro"/>
</dbReference>
<organism evidence="5 6">
    <name type="scientific">Inconstantimicrobium porci</name>
    <dbReference type="NCBI Taxonomy" id="2652291"/>
    <lineage>
        <taxon>Bacteria</taxon>
        <taxon>Bacillati</taxon>
        <taxon>Bacillota</taxon>
        <taxon>Clostridia</taxon>
        <taxon>Eubacteriales</taxon>
        <taxon>Clostridiaceae</taxon>
        <taxon>Inconstantimicrobium</taxon>
    </lineage>
</organism>
<dbReference type="PRINTS" id="PR00039">
    <property type="entry name" value="HTHLYSR"/>
</dbReference>
<dbReference type="PROSITE" id="PS50931">
    <property type="entry name" value="HTH_LYSR"/>
    <property type="match status" value="1"/>
</dbReference>
<dbReference type="InterPro" id="IPR036388">
    <property type="entry name" value="WH-like_DNA-bd_sf"/>
</dbReference>
<gene>
    <name evidence="5" type="ORF">FYJ33_13705</name>
</gene>
<dbReference type="InterPro" id="IPR036390">
    <property type="entry name" value="WH_DNA-bd_sf"/>
</dbReference>
<dbReference type="Pfam" id="PF00126">
    <property type="entry name" value="HTH_1"/>
    <property type="match status" value="1"/>
</dbReference>
<dbReference type="InterPro" id="IPR000847">
    <property type="entry name" value="LysR_HTH_N"/>
</dbReference>
<reference evidence="5 6" key="1">
    <citation type="submission" date="2019-08" db="EMBL/GenBank/DDBJ databases">
        <title>In-depth cultivation of the pig gut microbiome towards novel bacterial diversity and tailored functional studies.</title>
        <authorList>
            <person name="Wylensek D."/>
            <person name="Hitch T.C.A."/>
            <person name="Clavel T."/>
        </authorList>
    </citation>
    <scope>NUCLEOTIDE SEQUENCE [LARGE SCALE GENOMIC DNA]</scope>
    <source>
        <strain evidence="5 6">WCA-383-APC-5B</strain>
    </source>
</reference>
<protein>
    <submittedName>
        <fullName evidence="5">LysR family transcriptional regulator</fullName>
    </submittedName>
</protein>